<keyword evidence="3" id="KW-1185">Reference proteome</keyword>
<name>A0A6V8LJ62_9ACTN</name>
<evidence type="ECO:0000313" key="2">
    <source>
        <dbReference type="EMBL" id="GFJ96254.1"/>
    </source>
</evidence>
<keyword evidence="1" id="KW-0812">Transmembrane</keyword>
<evidence type="ECO:0000313" key="3">
    <source>
        <dbReference type="Proteomes" id="UP000482960"/>
    </source>
</evidence>
<reference evidence="2 3" key="2">
    <citation type="submission" date="2020-03" db="EMBL/GenBank/DDBJ databases">
        <authorList>
            <person name="Ichikawa N."/>
            <person name="Kimura A."/>
            <person name="Kitahashi Y."/>
            <person name="Uohara A."/>
        </authorList>
    </citation>
    <scope>NUCLEOTIDE SEQUENCE [LARGE SCALE GENOMIC DNA]</scope>
    <source>
        <strain evidence="2 3">NBRC 108638</strain>
    </source>
</reference>
<organism evidence="2 3">
    <name type="scientific">Phytohabitans rumicis</name>
    <dbReference type="NCBI Taxonomy" id="1076125"/>
    <lineage>
        <taxon>Bacteria</taxon>
        <taxon>Bacillati</taxon>
        <taxon>Actinomycetota</taxon>
        <taxon>Actinomycetes</taxon>
        <taxon>Micromonosporales</taxon>
        <taxon>Micromonosporaceae</taxon>
    </lineage>
</organism>
<dbReference type="Proteomes" id="UP000482960">
    <property type="component" value="Unassembled WGS sequence"/>
</dbReference>
<keyword evidence="1" id="KW-1133">Transmembrane helix</keyword>
<dbReference type="AlphaFoldDB" id="A0A6V8LJ62"/>
<feature type="transmembrane region" description="Helical" evidence="1">
    <location>
        <begin position="45"/>
        <end position="70"/>
    </location>
</feature>
<dbReference type="RefSeq" id="WP_173085830.1">
    <property type="nucleotide sequence ID" value="NZ_BAABJB010000071.1"/>
</dbReference>
<accession>A0A6V8LJ62</accession>
<reference evidence="2 3" key="1">
    <citation type="submission" date="2020-03" db="EMBL/GenBank/DDBJ databases">
        <title>Whole genome shotgun sequence of Phytohabitans rumicis NBRC 108638.</title>
        <authorList>
            <person name="Komaki H."/>
            <person name="Tamura T."/>
        </authorList>
    </citation>
    <scope>NUCLEOTIDE SEQUENCE [LARGE SCALE GENOMIC DNA]</scope>
    <source>
        <strain evidence="2 3">NBRC 108638</strain>
    </source>
</reference>
<proteinExistence type="predicted"/>
<comment type="caution">
    <text evidence="2">The sequence shown here is derived from an EMBL/GenBank/DDBJ whole genome shotgun (WGS) entry which is preliminary data.</text>
</comment>
<evidence type="ECO:0000256" key="1">
    <source>
        <dbReference type="SAM" id="Phobius"/>
    </source>
</evidence>
<sequence length="115" mass="12422">MRSEQRLQQVLTIAGGFLMPLGLAVIGIGWYGTAHTGYVFEQVPYLVSGGLFGLGLTVSGALIFFSSWLARLIQLQREQAELIRRLLDRIPAADPPSTQLLPVVVENGSAASPSR</sequence>
<keyword evidence="1" id="KW-0472">Membrane</keyword>
<gene>
    <name evidence="2" type="ORF">Prum_098960</name>
</gene>
<dbReference type="EMBL" id="BLPG01000002">
    <property type="protein sequence ID" value="GFJ96254.1"/>
    <property type="molecule type" value="Genomic_DNA"/>
</dbReference>
<protein>
    <submittedName>
        <fullName evidence="2">Uncharacterized protein</fullName>
    </submittedName>
</protein>
<feature type="transmembrane region" description="Helical" evidence="1">
    <location>
        <begin position="12"/>
        <end position="33"/>
    </location>
</feature>